<proteinExistence type="predicted"/>
<dbReference type="AlphaFoldDB" id="A0A811Q5I4"/>
<evidence type="ECO:0000313" key="2">
    <source>
        <dbReference type="Proteomes" id="UP000604825"/>
    </source>
</evidence>
<dbReference type="Proteomes" id="UP000604825">
    <property type="component" value="Unassembled WGS sequence"/>
</dbReference>
<gene>
    <name evidence="1" type="ORF">NCGR_LOCUS35633</name>
</gene>
<evidence type="ECO:0000313" key="1">
    <source>
        <dbReference type="EMBL" id="CAD6251900.1"/>
    </source>
</evidence>
<comment type="caution">
    <text evidence="1">The sequence shown here is derived from an EMBL/GenBank/DDBJ whole genome shotgun (WGS) entry which is preliminary data.</text>
</comment>
<dbReference type="EMBL" id="CAJGYO010000008">
    <property type="protein sequence ID" value="CAD6251900.1"/>
    <property type="molecule type" value="Genomic_DNA"/>
</dbReference>
<name>A0A811Q5I4_9POAL</name>
<protein>
    <submittedName>
        <fullName evidence="1">Uncharacterized protein</fullName>
    </submittedName>
</protein>
<organism evidence="1 2">
    <name type="scientific">Miscanthus lutarioriparius</name>
    <dbReference type="NCBI Taxonomy" id="422564"/>
    <lineage>
        <taxon>Eukaryota</taxon>
        <taxon>Viridiplantae</taxon>
        <taxon>Streptophyta</taxon>
        <taxon>Embryophyta</taxon>
        <taxon>Tracheophyta</taxon>
        <taxon>Spermatophyta</taxon>
        <taxon>Magnoliopsida</taxon>
        <taxon>Liliopsida</taxon>
        <taxon>Poales</taxon>
        <taxon>Poaceae</taxon>
        <taxon>PACMAD clade</taxon>
        <taxon>Panicoideae</taxon>
        <taxon>Andropogonodae</taxon>
        <taxon>Andropogoneae</taxon>
        <taxon>Saccharinae</taxon>
        <taxon>Miscanthus</taxon>
    </lineage>
</organism>
<reference evidence="1" key="1">
    <citation type="submission" date="2020-10" db="EMBL/GenBank/DDBJ databases">
        <authorList>
            <person name="Han B."/>
            <person name="Lu T."/>
            <person name="Zhao Q."/>
            <person name="Huang X."/>
            <person name="Zhao Y."/>
        </authorList>
    </citation>
    <scope>NUCLEOTIDE SEQUENCE</scope>
</reference>
<keyword evidence="2" id="KW-1185">Reference proteome</keyword>
<sequence length="168" mass="18973">MTKFDPQNRMEQLGKERRIDNKNGLVPIMEQDIKLAITRKYAGVLLLRLHNSGYGLPGVYQENSSMGWVWSRSPCRSMRELKRTLRESAETARLAVRDLNMAKASRGSDASVRLDRDNGDLKRLGPVRIALDVGHGAAQFLERCGRGQAPCSRRRLPQAYRTIPAPLE</sequence>
<accession>A0A811Q5I4</accession>